<dbReference type="STRING" id="29341.RSJ17_17335"/>
<dbReference type="OrthoDB" id="2842907at2"/>
<dbReference type="SUPFAM" id="SSF52499">
    <property type="entry name" value="Isochorismatase-like hydrolases"/>
    <property type="match status" value="1"/>
</dbReference>
<proteinExistence type="predicted"/>
<dbReference type="AlphaFoldDB" id="A0A0C1R2R2"/>
<evidence type="ECO:0000259" key="1">
    <source>
        <dbReference type="Pfam" id="PF00857"/>
    </source>
</evidence>
<evidence type="ECO:0000313" key="2">
    <source>
        <dbReference type="EMBL" id="KIE47817.1"/>
    </source>
</evidence>
<gene>
    <name evidence="2" type="ORF">U732_3727</name>
</gene>
<keyword evidence="3" id="KW-1185">Reference proteome</keyword>
<feature type="domain" description="Isochorismatase-like" evidence="1">
    <location>
        <begin position="18"/>
        <end position="107"/>
    </location>
</feature>
<reference evidence="2 3" key="1">
    <citation type="journal article" date="2015" name="Infect. Genet. Evol.">
        <title>Genomic sequences of six botulinum neurotoxin-producing strains representing three clostridial species illustrate the mobility and diversity of botulinum neurotoxin genes.</title>
        <authorList>
            <person name="Smith T.J."/>
            <person name="Hill K.K."/>
            <person name="Xie G."/>
            <person name="Foley B.T."/>
            <person name="Williamson C.H."/>
            <person name="Foster J.T."/>
            <person name="Johnson S.L."/>
            <person name="Chertkov O."/>
            <person name="Teshima H."/>
            <person name="Gibbons H.S."/>
            <person name="Johnsky L.A."/>
            <person name="Karavis M.A."/>
            <person name="Smith L.A."/>
        </authorList>
    </citation>
    <scope>NUCLEOTIDE SEQUENCE [LARGE SCALE GENOMIC DNA]</scope>
    <source>
        <strain evidence="2 3">CDC 2741</strain>
    </source>
</reference>
<protein>
    <submittedName>
        <fullName evidence="2">Isochorismatase family protein</fullName>
    </submittedName>
</protein>
<accession>A0A0C1R2R2</accession>
<dbReference type="RefSeq" id="WP_039631004.1">
    <property type="nucleotide sequence ID" value="NZ_AYSO01000013.1"/>
</dbReference>
<dbReference type="Pfam" id="PF00857">
    <property type="entry name" value="Isochorismatase"/>
    <property type="match status" value="1"/>
</dbReference>
<name>A0A0C1R2R2_9CLOT</name>
<dbReference type="Proteomes" id="UP000031366">
    <property type="component" value="Unassembled WGS sequence"/>
</dbReference>
<evidence type="ECO:0000313" key="3">
    <source>
        <dbReference type="Proteomes" id="UP000031366"/>
    </source>
</evidence>
<dbReference type="EMBL" id="AYSO01000013">
    <property type="protein sequence ID" value="KIE47817.1"/>
    <property type="molecule type" value="Genomic_DNA"/>
</dbReference>
<dbReference type="InterPro" id="IPR036380">
    <property type="entry name" value="Isochorismatase-like_sf"/>
</dbReference>
<comment type="caution">
    <text evidence="2">The sequence shown here is derived from an EMBL/GenBank/DDBJ whole genome shotgun (WGS) entry which is preliminary data.</text>
</comment>
<organism evidence="2 3">
    <name type="scientific">Clostridium argentinense CDC 2741</name>
    <dbReference type="NCBI Taxonomy" id="1418104"/>
    <lineage>
        <taxon>Bacteria</taxon>
        <taxon>Bacillati</taxon>
        <taxon>Bacillota</taxon>
        <taxon>Clostridia</taxon>
        <taxon>Eubacteriales</taxon>
        <taxon>Clostridiaceae</taxon>
        <taxon>Clostridium</taxon>
    </lineage>
</organism>
<dbReference type="Gene3D" id="3.40.50.850">
    <property type="entry name" value="Isochorismatase-like"/>
    <property type="match status" value="1"/>
</dbReference>
<sequence>MSSEKIVYFYYEFVTLARDLINNVNLVIENCKKKGIIVVYIKHEIENNLFNRILAGRFIKDTPGSKIDSRVNIVSSIIYSKNKGNAFSNLELDSFLEENHIEGIFIVWLRCFCLCVKNFN</sequence>
<dbReference type="InterPro" id="IPR000868">
    <property type="entry name" value="Isochorismatase-like_dom"/>
</dbReference>